<dbReference type="PANTHER" id="PTHR45703:SF36">
    <property type="entry name" value="DYNEIN HEAVY CHAIN, CYTOPLASMIC"/>
    <property type="match status" value="1"/>
</dbReference>
<dbReference type="PANTHER" id="PTHR45703">
    <property type="entry name" value="DYNEIN HEAVY CHAIN"/>
    <property type="match status" value="1"/>
</dbReference>
<evidence type="ECO:0000313" key="4">
    <source>
        <dbReference type="Proteomes" id="UP000271974"/>
    </source>
</evidence>
<comment type="caution">
    <text evidence="3">The sequence shown here is derived from an EMBL/GenBank/DDBJ whole genome shotgun (WGS) entry which is preliminary data.</text>
</comment>
<dbReference type="AlphaFoldDB" id="A0A433U2Y7"/>
<dbReference type="InterPro" id="IPR035699">
    <property type="entry name" value="AAA_6"/>
</dbReference>
<evidence type="ECO:0000259" key="2">
    <source>
        <dbReference type="Pfam" id="PF12774"/>
    </source>
</evidence>
<dbReference type="SUPFAM" id="SSF52540">
    <property type="entry name" value="P-loop containing nucleoside triphosphate hydrolases"/>
    <property type="match status" value="2"/>
</dbReference>
<dbReference type="GO" id="GO:0030286">
    <property type="term" value="C:dynein complex"/>
    <property type="evidence" value="ECO:0007669"/>
    <property type="project" value="InterPro"/>
</dbReference>
<dbReference type="Pfam" id="PF12774">
    <property type="entry name" value="AAA_6"/>
    <property type="match status" value="1"/>
</dbReference>
<dbReference type="FunFam" id="1.10.8.710:FF:000004">
    <property type="entry name" value="Dynein axonemal heavy chain 6"/>
    <property type="match status" value="1"/>
</dbReference>
<accession>A0A433U2Y7</accession>
<dbReference type="GO" id="GO:0045505">
    <property type="term" value="F:dynein intermediate chain binding"/>
    <property type="evidence" value="ECO:0007669"/>
    <property type="project" value="InterPro"/>
</dbReference>
<dbReference type="Proteomes" id="UP000271974">
    <property type="component" value="Unassembled WGS sequence"/>
</dbReference>
<dbReference type="GO" id="GO:0007018">
    <property type="term" value="P:microtubule-based movement"/>
    <property type="evidence" value="ECO:0007669"/>
    <property type="project" value="InterPro"/>
</dbReference>
<keyword evidence="4" id="KW-1185">Reference proteome</keyword>
<feature type="compositionally biased region" description="Polar residues" evidence="1">
    <location>
        <begin position="398"/>
        <end position="423"/>
    </location>
</feature>
<dbReference type="InterPro" id="IPR026983">
    <property type="entry name" value="DHC"/>
</dbReference>
<feature type="non-terminal residue" evidence="3">
    <location>
        <position position="468"/>
    </location>
</feature>
<dbReference type="GO" id="GO:0051959">
    <property type="term" value="F:dynein light intermediate chain binding"/>
    <property type="evidence" value="ECO:0007669"/>
    <property type="project" value="InterPro"/>
</dbReference>
<dbReference type="OrthoDB" id="5593012at2759"/>
<gene>
    <name evidence="3" type="ORF">EGW08_004067</name>
</gene>
<reference evidence="3 4" key="1">
    <citation type="submission" date="2019-01" db="EMBL/GenBank/DDBJ databases">
        <title>A draft genome assembly of the solar-powered sea slug Elysia chlorotica.</title>
        <authorList>
            <person name="Cai H."/>
            <person name="Li Q."/>
            <person name="Fang X."/>
            <person name="Li J."/>
            <person name="Curtis N.E."/>
            <person name="Altenburger A."/>
            <person name="Shibata T."/>
            <person name="Feng M."/>
            <person name="Maeda T."/>
            <person name="Schwartz J.A."/>
            <person name="Shigenobu S."/>
            <person name="Lundholm N."/>
            <person name="Nishiyama T."/>
            <person name="Yang H."/>
            <person name="Hasebe M."/>
            <person name="Li S."/>
            <person name="Pierce S.K."/>
            <person name="Wang J."/>
        </authorList>
    </citation>
    <scope>NUCLEOTIDE SEQUENCE [LARGE SCALE GENOMIC DNA]</scope>
    <source>
        <strain evidence="3">EC2010</strain>
        <tissue evidence="3">Whole organism of an adult</tissue>
    </source>
</reference>
<dbReference type="GO" id="GO:0005524">
    <property type="term" value="F:ATP binding"/>
    <property type="evidence" value="ECO:0007669"/>
    <property type="project" value="InterPro"/>
</dbReference>
<dbReference type="InterPro" id="IPR043157">
    <property type="entry name" value="Dynein_AAA1S"/>
</dbReference>
<feature type="domain" description="Dynein heavy chain hydrolytic ATP-binding dynein motor region" evidence="2">
    <location>
        <begin position="2"/>
        <end position="266"/>
    </location>
</feature>
<protein>
    <recommendedName>
        <fullName evidence="2">Dynein heavy chain hydrolytic ATP-binding dynein motor region domain-containing protein</fullName>
    </recommendedName>
</protein>
<dbReference type="InterPro" id="IPR027417">
    <property type="entry name" value="P-loop_NTPase"/>
</dbReference>
<feature type="region of interest" description="Disordered" evidence="1">
    <location>
        <begin position="393"/>
        <end position="450"/>
    </location>
</feature>
<feature type="region of interest" description="Disordered" evidence="1">
    <location>
        <begin position="287"/>
        <end position="308"/>
    </location>
</feature>
<sequence length="468" mass="51405">MLGKFFSGLAQSGSWCCFDEFNRIDVEVLSVVAMQIHTIKTAKDAQSLRFMFEGRDIKLNPTCGYFITMNPTYAGRVELPDNLKYLFRPVAMMVPDYPLIAEIMLFSEGFTSAKSLSQKIVNLYQLASKQLSQQDHYDFGMRAIKSVLVMAGHGRRQVLQKDHLGIKEITEADEAFILIHSLRDANMPKFLAEDVPLFESVLEDLFPGVTPPDQDYGALEKAISMSVRDLSFQHWPHQIDKVKQLYNQIMVRHGVMLVGPTGGGKTSVRNILQKALVILPMIHPHTNVAGPTGSATGSETDREPTTTRRQTVFIASRGKKGHVETFIINPKCVKLGELYGETDPNTFEWSDGLIANATRRFCKDLSSPVPILDLEGGEGGGAKTNTLVVPANAGRPGSSMTDVSATSHTTYGTAKSGSTSQMGTELETAPPSALGHNQGQPEESKEEGGAVTDWRWLVLDGPVDTLWV</sequence>
<evidence type="ECO:0000313" key="3">
    <source>
        <dbReference type="EMBL" id="RUS88170.1"/>
    </source>
</evidence>
<dbReference type="Gene3D" id="1.10.8.710">
    <property type="match status" value="1"/>
</dbReference>
<dbReference type="STRING" id="188477.A0A433U2Y7"/>
<name>A0A433U2Y7_ELYCH</name>
<dbReference type="EMBL" id="RQTK01000091">
    <property type="protein sequence ID" value="RUS88170.1"/>
    <property type="molecule type" value="Genomic_DNA"/>
</dbReference>
<proteinExistence type="predicted"/>
<evidence type="ECO:0000256" key="1">
    <source>
        <dbReference type="SAM" id="MobiDB-lite"/>
    </source>
</evidence>
<dbReference type="Gene3D" id="3.40.50.300">
    <property type="entry name" value="P-loop containing nucleotide triphosphate hydrolases"/>
    <property type="match status" value="2"/>
</dbReference>
<organism evidence="3 4">
    <name type="scientific">Elysia chlorotica</name>
    <name type="common">Eastern emerald elysia</name>
    <name type="synonym">Sea slug</name>
    <dbReference type="NCBI Taxonomy" id="188477"/>
    <lineage>
        <taxon>Eukaryota</taxon>
        <taxon>Metazoa</taxon>
        <taxon>Spiralia</taxon>
        <taxon>Lophotrochozoa</taxon>
        <taxon>Mollusca</taxon>
        <taxon>Gastropoda</taxon>
        <taxon>Heterobranchia</taxon>
        <taxon>Euthyneura</taxon>
        <taxon>Panpulmonata</taxon>
        <taxon>Sacoglossa</taxon>
        <taxon>Placobranchoidea</taxon>
        <taxon>Plakobranchidae</taxon>
        <taxon>Elysia</taxon>
    </lineage>
</organism>